<evidence type="ECO:0000259" key="1">
    <source>
        <dbReference type="Pfam" id="PF07561"/>
    </source>
</evidence>
<organism evidence="2 3">
    <name type="scientific">Aminipila terrae</name>
    <dbReference type="NCBI Taxonomy" id="2697030"/>
    <lineage>
        <taxon>Bacteria</taxon>
        <taxon>Bacillati</taxon>
        <taxon>Bacillota</taxon>
        <taxon>Clostridia</taxon>
        <taxon>Peptostreptococcales</taxon>
        <taxon>Anaerovoracaceae</taxon>
        <taxon>Aminipila</taxon>
    </lineage>
</organism>
<dbReference type="InterPro" id="IPR011437">
    <property type="entry name" value="DUF1540"/>
</dbReference>
<feature type="domain" description="DUF1540" evidence="1">
    <location>
        <begin position="10"/>
        <end position="52"/>
    </location>
</feature>
<name>A0A6P1MF29_9FIRM</name>
<dbReference type="RefSeq" id="WP_162363084.1">
    <property type="nucleotide sequence ID" value="NZ_CP047591.1"/>
</dbReference>
<evidence type="ECO:0000313" key="2">
    <source>
        <dbReference type="EMBL" id="QHI73319.1"/>
    </source>
</evidence>
<dbReference type="KEGG" id="amic:Ami3637_13880"/>
<dbReference type="EMBL" id="CP047591">
    <property type="protein sequence ID" value="QHI73319.1"/>
    <property type="molecule type" value="Genomic_DNA"/>
</dbReference>
<dbReference type="Pfam" id="PF07561">
    <property type="entry name" value="DUF1540"/>
    <property type="match status" value="1"/>
</dbReference>
<reference evidence="2 3" key="1">
    <citation type="submission" date="2020-01" db="EMBL/GenBank/DDBJ databases">
        <title>Genomic analysis of Aminipila sp. CBA3637.</title>
        <authorList>
            <person name="Kim Y.B."/>
            <person name="Roh S.W."/>
        </authorList>
    </citation>
    <scope>NUCLEOTIDE SEQUENCE [LARGE SCALE GENOMIC DNA]</scope>
    <source>
        <strain evidence="2 3">CBA3637</strain>
    </source>
</reference>
<evidence type="ECO:0000313" key="3">
    <source>
        <dbReference type="Proteomes" id="UP000463883"/>
    </source>
</evidence>
<sequence length="55" mass="6159">MNSSFVNESIRCTVDQCKNHAQSKNYCSLDSITVGTHENSPTQDQCTDCKSFQVK</sequence>
<protein>
    <submittedName>
        <fullName evidence="2">DUF1540 domain-containing protein</fullName>
    </submittedName>
</protein>
<proteinExistence type="predicted"/>
<accession>A0A6P1MF29</accession>
<keyword evidence="3" id="KW-1185">Reference proteome</keyword>
<dbReference type="AlphaFoldDB" id="A0A6P1MF29"/>
<gene>
    <name evidence="2" type="ORF">Ami3637_13880</name>
</gene>
<dbReference type="Proteomes" id="UP000463883">
    <property type="component" value="Chromosome"/>
</dbReference>